<dbReference type="PANTHER" id="PTHR12872:SF3">
    <property type="entry name" value="ALPHA-N-ACETYLGLUCOSAMINIDASE"/>
    <property type="match status" value="1"/>
</dbReference>
<dbReference type="Gene3D" id="1.20.120.670">
    <property type="entry name" value="N-acetyl-b-d-glucoasminidase"/>
    <property type="match status" value="1"/>
</dbReference>
<accession>A0A2H5QXL5</accession>
<feature type="transmembrane region" description="Helical" evidence="1">
    <location>
        <begin position="20"/>
        <end position="43"/>
    </location>
</feature>
<dbReference type="InterPro" id="IPR007781">
    <property type="entry name" value="NAGLU"/>
</dbReference>
<evidence type="ECO:0000313" key="3">
    <source>
        <dbReference type="EMBL" id="GAY69370.1"/>
    </source>
</evidence>
<dbReference type="InterPro" id="IPR024732">
    <property type="entry name" value="NAGLU_C"/>
</dbReference>
<keyword evidence="1" id="KW-1133">Transmembrane helix</keyword>
<keyword evidence="1" id="KW-0472">Membrane</keyword>
<evidence type="ECO:0000259" key="2">
    <source>
        <dbReference type="Pfam" id="PF12972"/>
    </source>
</evidence>
<evidence type="ECO:0000256" key="1">
    <source>
        <dbReference type="SAM" id="Phobius"/>
    </source>
</evidence>
<dbReference type="EMBL" id="BDQV01001202">
    <property type="protein sequence ID" value="GAY69370.1"/>
    <property type="molecule type" value="Genomic_DNA"/>
</dbReference>
<dbReference type="STRING" id="55188.A0A2H5QXL5"/>
<feature type="non-terminal residue" evidence="3">
    <location>
        <position position="1"/>
    </location>
</feature>
<dbReference type="AlphaFoldDB" id="A0A2H5QXL5"/>
<name>A0A2H5QXL5_CITUN</name>
<feature type="domain" description="Alpha-N-acetylglucosaminidase C-terminal" evidence="2">
    <location>
        <begin position="58"/>
        <end position="267"/>
    </location>
</feature>
<protein>
    <recommendedName>
        <fullName evidence="2">Alpha-N-acetylglucosaminidase C-terminal domain-containing protein</fullName>
    </recommendedName>
</protein>
<reference evidence="3 4" key="1">
    <citation type="journal article" date="2017" name="Front. Genet.">
        <title>Draft sequencing of the heterozygous diploid genome of Satsuma (Citrus unshiu Marc.) using a hybrid assembly approach.</title>
        <authorList>
            <person name="Shimizu T."/>
            <person name="Tanizawa Y."/>
            <person name="Mochizuki T."/>
            <person name="Nagasaki H."/>
            <person name="Yoshioka T."/>
            <person name="Toyoda A."/>
            <person name="Fujiyama A."/>
            <person name="Kaminuma E."/>
            <person name="Nakamura Y."/>
        </authorList>
    </citation>
    <scope>NUCLEOTIDE SEQUENCE [LARGE SCALE GENOMIC DNA]</scope>
    <source>
        <strain evidence="4">cv. Miyagawa wase</strain>
    </source>
</reference>
<dbReference type="PANTHER" id="PTHR12872">
    <property type="entry name" value="ALPHA-N-ACETYLGLUCOSAMINIDASE"/>
    <property type="match status" value="1"/>
</dbReference>
<dbReference type="Proteomes" id="UP000236630">
    <property type="component" value="Unassembled WGS sequence"/>
</dbReference>
<comment type="caution">
    <text evidence="3">The sequence shown here is derived from an EMBL/GenBank/DDBJ whole genome shotgun (WGS) entry which is preliminary data.</text>
</comment>
<proteinExistence type="predicted"/>
<sequence length="297" mass="34466">SLCLSYLFQFPLYHCIQLSSFYVLIKSQSTFFFYFFFLTLFSISNNNKIMSQIIFQAWINQYSVRRYGRSVPAIQDAWNVLYHTVYNCTDGATDKNRDVIVAFPDVDPSIISVTEGKYQNYGKPVSKEAVLKSETSSYDHPHLWYSTSEVIRALELFIASGNELSASNTYRYDLIDLTRQALAKYANELFLNILEAYQLNDAHGVFQLSRRFLELVEDMDSLLACHDGFLLGPWLESAKQLAQNEEQEKQYEWNARTQITMWFDNTEEEASLLRDTVSGCDDLILFLPDIFIPRHLT</sequence>
<gene>
    <name evidence="3" type="ORF">CUMW_271380</name>
</gene>
<keyword evidence="4" id="KW-1185">Reference proteome</keyword>
<evidence type="ECO:0000313" key="4">
    <source>
        <dbReference type="Proteomes" id="UP000236630"/>
    </source>
</evidence>
<organism evidence="3 4">
    <name type="scientific">Citrus unshiu</name>
    <name type="common">Satsuma mandarin</name>
    <name type="synonym">Citrus nobilis var. unshiu</name>
    <dbReference type="NCBI Taxonomy" id="55188"/>
    <lineage>
        <taxon>Eukaryota</taxon>
        <taxon>Viridiplantae</taxon>
        <taxon>Streptophyta</taxon>
        <taxon>Embryophyta</taxon>
        <taxon>Tracheophyta</taxon>
        <taxon>Spermatophyta</taxon>
        <taxon>Magnoliopsida</taxon>
        <taxon>eudicotyledons</taxon>
        <taxon>Gunneridae</taxon>
        <taxon>Pentapetalae</taxon>
        <taxon>rosids</taxon>
        <taxon>malvids</taxon>
        <taxon>Sapindales</taxon>
        <taxon>Rutaceae</taxon>
        <taxon>Aurantioideae</taxon>
        <taxon>Citrus</taxon>
    </lineage>
</organism>
<dbReference type="Pfam" id="PF12972">
    <property type="entry name" value="NAGLU_C"/>
    <property type="match status" value="1"/>
</dbReference>
<keyword evidence="1" id="KW-0812">Transmembrane</keyword>